<proteinExistence type="predicted"/>
<protein>
    <submittedName>
        <fullName evidence="1">Uncharacterized protein</fullName>
    </submittedName>
</protein>
<accession>A0A2J8A184</accession>
<dbReference type="Proteomes" id="UP000236333">
    <property type="component" value="Unassembled WGS sequence"/>
</dbReference>
<dbReference type="EMBL" id="PGGS01000246">
    <property type="protein sequence ID" value="PNH06282.1"/>
    <property type="molecule type" value="Genomic_DNA"/>
</dbReference>
<organism evidence="1 2">
    <name type="scientific">Tetrabaena socialis</name>
    <dbReference type="NCBI Taxonomy" id="47790"/>
    <lineage>
        <taxon>Eukaryota</taxon>
        <taxon>Viridiplantae</taxon>
        <taxon>Chlorophyta</taxon>
        <taxon>core chlorophytes</taxon>
        <taxon>Chlorophyceae</taxon>
        <taxon>CS clade</taxon>
        <taxon>Chlamydomonadales</taxon>
        <taxon>Tetrabaenaceae</taxon>
        <taxon>Tetrabaena</taxon>
    </lineage>
</organism>
<name>A0A2J8A184_9CHLO</name>
<dbReference type="AlphaFoldDB" id="A0A2J8A184"/>
<evidence type="ECO:0000313" key="2">
    <source>
        <dbReference type="Proteomes" id="UP000236333"/>
    </source>
</evidence>
<gene>
    <name evidence="1" type="ORF">TSOC_007369</name>
</gene>
<dbReference type="OrthoDB" id="544031at2759"/>
<comment type="caution">
    <text evidence="1">The sequence shown here is derived from an EMBL/GenBank/DDBJ whole genome shotgun (WGS) entry which is preliminary data.</text>
</comment>
<keyword evidence="2" id="KW-1185">Reference proteome</keyword>
<evidence type="ECO:0000313" key="1">
    <source>
        <dbReference type="EMBL" id="PNH06282.1"/>
    </source>
</evidence>
<reference evidence="1 2" key="1">
    <citation type="journal article" date="2017" name="Mol. Biol. Evol.">
        <title>The 4-celled Tetrabaena socialis nuclear genome reveals the essential components for genetic control of cell number at the origin of multicellularity in the volvocine lineage.</title>
        <authorList>
            <person name="Featherston J."/>
            <person name="Arakaki Y."/>
            <person name="Hanschen E.R."/>
            <person name="Ferris P.J."/>
            <person name="Michod R.E."/>
            <person name="Olson B.J.S.C."/>
            <person name="Nozaki H."/>
            <person name="Durand P.M."/>
        </authorList>
    </citation>
    <scope>NUCLEOTIDE SEQUENCE [LARGE SCALE GENOMIC DNA]</scope>
    <source>
        <strain evidence="1 2">NIES-571</strain>
    </source>
</reference>
<sequence>MRLSLRVSAPEPGGWLVGFAGVQESWRVGVRGRWVDLGGGLCAEATFESFSVRPVDLWGLPLESLLPEVVVAVPEALRSRSEWCTTYLDEEVRVGRGSGGALFLFTRGGGAAEGAAAAAAAAAAAQQQQQQRPIGAPQAAGVAMRQL</sequence>